<evidence type="ECO:0000313" key="3">
    <source>
        <dbReference type="Proteomes" id="UP000245119"/>
    </source>
</evidence>
<name>A0A2T7NIG8_POMCA</name>
<evidence type="ECO:0000256" key="1">
    <source>
        <dbReference type="SAM" id="MobiDB-lite"/>
    </source>
</evidence>
<proteinExistence type="predicted"/>
<dbReference type="Proteomes" id="UP000245119">
    <property type="component" value="Linkage Group LG12"/>
</dbReference>
<gene>
    <name evidence="2" type="ORF">C0Q70_19135</name>
</gene>
<comment type="caution">
    <text evidence="2">The sequence shown here is derived from an EMBL/GenBank/DDBJ whole genome shotgun (WGS) entry which is preliminary data.</text>
</comment>
<evidence type="ECO:0000313" key="2">
    <source>
        <dbReference type="EMBL" id="PVD20971.1"/>
    </source>
</evidence>
<organism evidence="2 3">
    <name type="scientific">Pomacea canaliculata</name>
    <name type="common">Golden apple snail</name>
    <dbReference type="NCBI Taxonomy" id="400727"/>
    <lineage>
        <taxon>Eukaryota</taxon>
        <taxon>Metazoa</taxon>
        <taxon>Spiralia</taxon>
        <taxon>Lophotrochozoa</taxon>
        <taxon>Mollusca</taxon>
        <taxon>Gastropoda</taxon>
        <taxon>Caenogastropoda</taxon>
        <taxon>Architaenioglossa</taxon>
        <taxon>Ampullarioidea</taxon>
        <taxon>Ampullariidae</taxon>
        <taxon>Pomacea</taxon>
    </lineage>
</organism>
<dbReference type="EMBL" id="PZQS01000012">
    <property type="protein sequence ID" value="PVD20971.1"/>
    <property type="molecule type" value="Genomic_DNA"/>
</dbReference>
<feature type="region of interest" description="Disordered" evidence="1">
    <location>
        <begin position="1"/>
        <end position="49"/>
    </location>
</feature>
<keyword evidence="3" id="KW-1185">Reference proteome</keyword>
<dbReference type="AlphaFoldDB" id="A0A2T7NIG8"/>
<reference evidence="2 3" key="1">
    <citation type="submission" date="2018-04" db="EMBL/GenBank/DDBJ databases">
        <title>The genome of golden apple snail Pomacea canaliculata provides insight into stress tolerance and invasive adaptation.</title>
        <authorList>
            <person name="Liu C."/>
            <person name="Liu B."/>
            <person name="Ren Y."/>
            <person name="Zhang Y."/>
            <person name="Wang H."/>
            <person name="Li S."/>
            <person name="Jiang F."/>
            <person name="Yin L."/>
            <person name="Zhang G."/>
            <person name="Qian W."/>
            <person name="Fan W."/>
        </authorList>
    </citation>
    <scope>NUCLEOTIDE SEQUENCE [LARGE SCALE GENOMIC DNA]</scope>
    <source>
        <strain evidence="2">SZHN2017</strain>
        <tissue evidence="2">Muscle</tissue>
    </source>
</reference>
<feature type="compositionally biased region" description="Basic residues" evidence="1">
    <location>
        <begin position="20"/>
        <end position="33"/>
    </location>
</feature>
<sequence length="144" mass="15958">MTRKQDLNLEPLSTGVHSSLKQRHPQRHHRGRRASGETVRPASAGRSRQGKAFGEVACLAVNGRRHWPSGSNQKVLQCNRAPCRKTAITDRRPCSWARALKAVRGGVGAQPVHLFTETREGEKEVITKIKRRGKRVTGVLITGI</sequence>
<accession>A0A2T7NIG8</accession>
<protein>
    <submittedName>
        <fullName evidence="2">Uncharacterized protein</fullName>
    </submittedName>
</protein>